<comment type="similarity">
    <text evidence="3 8">Belongs to the class-I DAHP synthase family.</text>
</comment>
<evidence type="ECO:0000313" key="11">
    <source>
        <dbReference type="Proteomes" id="UP000824179"/>
    </source>
</evidence>
<evidence type="ECO:0000256" key="2">
    <source>
        <dbReference type="ARBA" id="ARBA00004688"/>
    </source>
</evidence>
<comment type="pathway">
    <text evidence="2 8">Metabolic intermediate biosynthesis; chorismate biosynthesis; chorismate from D-erythrose 4-phosphate and phosphoenolpyruvate: step 1/7.</text>
</comment>
<evidence type="ECO:0000313" key="10">
    <source>
        <dbReference type="EMBL" id="HIR39564.1"/>
    </source>
</evidence>
<evidence type="ECO:0000256" key="8">
    <source>
        <dbReference type="PIRNR" id="PIRNR001361"/>
    </source>
</evidence>
<comment type="catalytic activity">
    <reaction evidence="7 8">
        <text>D-erythrose 4-phosphate + phosphoenolpyruvate + H2O = 7-phospho-2-dehydro-3-deoxy-D-arabino-heptonate + phosphate</text>
        <dbReference type="Rhea" id="RHEA:14717"/>
        <dbReference type="ChEBI" id="CHEBI:15377"/>
        <dbReference type="ChEBI" id="CHEBI:16897"/>
        <dbReference type="ChEBI" id="CHEBI:43474"/>
        <dbReference type="ChEBI" id="CHEBI:58394"/>
        <dbReference type="ChEBI" id="CHEBI:58702"/>
        <dbReference type="EC" id="2.5.1.54"/>
    </reaction>
</comment>
<name>A0A9D1AI35_9FIRM</name>
<evidence type="ECO:0000256" key="6">
    <source>
        <dbReference type="ARBA" id="ARBA00023141"/>
    </source>
</evidence>
<evidence type="ECO:0000256" key="7">
    <source>
        <dbReference type="ARBA" id="ARBA00047508"/>
    </source>
</evidence>
<dbReference type="SUPFAM" id="SSF51569">
    <property type="entry name" value="Aldolase"/>
    <property type="match status" value="1"/>
</dbReference>
<dbReference type="AlphaFoldDB" id="A0A9D1AI35"/>
<evidence type="ECO:0000256" key="5">
    <source>
        <dbReference type="ARBA" id="ARBA00022679"/>
    </source>
</evidence>
<dbReference type="PIRSF" id="PIRSF001361">
    <property type="entry name" value="DAHP_synthase"/>
    <property type="match status" value="1"/>
</dbReference>
<dbReference type="PANTHER" id="PTHR21225:SF12">
    <property type="entry name" value="PHOSPHO-2-DEHYDRO-3-DEOXYHEPTONATE ALDOLASE, TYROSINE-INHIBITED"/>
    <property type="match status" value="1"/>
</dbReference>
<evidence type="ECO:0000256" key="4">
    <source>
        <dbReference type="ARBA" id="ARBA00022605"/>
    </source>
</evidence>
<reference evidence="10" key="2">
    <citation type="journal article" date="2021" name="PeerJ">
        <title>Extensive microbial diversity within the chicken gut microbiome revealed by metagenomics and culture.</title>
        <authorList>
            <person name="Gilroy R."/>
            <person name="Ravi A."/>
            <person name="Getino M."/>
            <person name="Pursley I."/>
            <person name="Horton D.L."/>
            <person name="Alikhan N.F."/>
            <person name="Baker D."/>
            <person name="Gharbi K."/>
            <person name="Hall N."/>
            <person name="Watson M."/>
            <person name="Adriaenssens E.M."/>
            <person name="Foster-Nyarko E."/>
            <person name="Jarju S."/>
            <person name="Secka A."/>
            <person name="Antonio M."/>
            <person name="Oren A."/>
            <person name="Chaudhuri R.R."/>
            <person name="La Ragione R."/>
            <person name="Hildebrand F."/>
            <person name="Pallen M.J."/>
        </authorList>
    </citation>
    <scope>NUCLEOTIDE SEQUENCE</scope>
    <source>
        <strain evidence="10">ChiW25-3613</strain>
    </source>
</reference>
<dbReference type="GO" id="GO:0008652">
    <property type="term" value="P:amino acid biosynthetic process"/>
    <property type="evidence" value="ECO:0007669"/>
    <property type="project" value="UniProtKB-KW"/>
</dbReference>
<dbReference type="EMBL" id="DVHB01000073">
    <property type="protein sequence ID" value="HIR39564.1"/>
    <property type="molecule type" value="Genomic_DNA"/>
</dbReference>
<dbReference type="Proteomes" id="UP000824179">
    <property type="component" value="Unassembled WGS sequence"/>
</dbReference>
<dbReference type="EC" id="2.5.1.54" evidence="8"/>
<dbReference type="InterPro" id="IPR006218">
    <property type="entry name" value="DAHP1/KDSA"/>
</dbReference>
<keyword evidence="6 8" id="KW-0057">Aromatic amino acid biosynthesis</keyword>
<dbReference type="InterPro" id="IPR013785">
    <property type="entry name" value="Aldolase_TIM"/>
</dbReference>
<keyword evidence="4 8" id="KW-0028">Amino-acid biosynthesis</keyword>
<evidence type="ECO:0000256" key="1">
    <source>
        <dbReference type="ARBA" id="ARBA00003726"/>
    </source>
</evidence>
<proteinExistence type="inferred from homology"/>
<dbReference type="GO" id="GO:0009073">
    <property type="term" value="P:aromatic amino acid family biosynthetic process"/>
    <property type="evidence" value="ECO:0007669"/>
    <property type="project" value="UniProtKB-KW"/>
</dbReference>
<evidence type="ECO:0000256" key="3">
    <source>
        <dbReference type="ARBA" id="ARBA00007985"/>
    </source>
</evidence>
<dbReference type="Pfam" id="PF00793">
    <property type="entry name" value="DAHP_synth_1"/>
    <property type="match status" value="1"/>
</dbReference>
<dbReference type="NCBIfam" id="TIGR00034">
    <property type="entry name" value="aroFGH"/>
    <property type="match status" value="1"/>
</dbReference>
<evidence type="ECO:0000259" key="9">
    <source>
        <dbReference type="Pfam" id="PF00793"/>
    </source>
</evidence>
<feature type="domain" description="DAHP synthetase I/KDSA" evidence="9">
    <location>
        <begin position="33"/>
        <end position="332"/>
    </location>
</feature>
<protein>
    <recommendedName>
        <fullName evidence="8">Phospho-2-dehydro-3-deoxyheptonate aldolase</fullName>
        <ecNumber evidence="8">2.5.1.54</ecNumber>
    </recommendedName>
</protein>
<gene>
    <name evidence="10" type="ORF">IAB90_04185</name>
</gene>
<comment type="caution">
    <text evidence="10">The sequence shown here is derived from an EMBL/GenBank/DDBJ whole genome shotgun (WGS) entry which is preliminary data.</text>
</comment>
<sequence>MFERQIKIPEPDEIKDMAPMPESLKKIKAGRDKLITDVITGKSDKFIIIVGPCSAHEPAPVLDYVERLGKLNERVKDKLVLVPRIYTNKPRTKGVGYKGMFSQPDPTKGEDILKGILTIRKLNVQAIEASGLSAADEMLYPENYGYVDDILSYVAVGARSSENQLHRLVSSGVDGPVGIKNPMSGSILVMLNSIYAAQSGQVFKLNGWQVKTCGNPLAHAILRGAVDGYGNDIPNFHYEFVMQVAEGYAKSELANPAIIIDANHSNSGKKFKQQIRICEEVMQNRIYDRDFKKIVKGFMIESFIEEGNQKEDVVYGKSITDPCLGWDDTERLLLDIADKV</sequence>
<dbReference type="PANTHER" id="PTHR21225">
    <property type="entry name" value="PHOSPHO-2-DEHYDRO-3-DEOXYHEPTONATE ALDOLASE DAHP SYNTHETASE"/>
    <property type="match status" value="1"/>
</dbReference>
<comment type="function">
    <text evidence="1 8">Stereospecific condensation of phosphoenolpyruvate (PEP) and D-erythrose-4-phosphate (E4P) giving rise to 3-deoxy-D-arabino-heptulosonate-7-phosphate (DAHP).</text>
</comment>
<keyword evidence="5 8" id="KW-0808">Transferase</keyword>
<reference evidence="10" key="1">
    <citation type="submission" date="2020-10" db="EMBL/GenBank/DDBJ databases">
        <authorList>
            <person name="Gilroy R."/>
        </authorList>
    </citation>
    <scope>NUCLEOTIDE SEQUENCE</scope>
    <source>
        <strain evidence="10">ChiW25-3613</strain>
    </source>
</reference>
<dbReference type="GO" id="GO:0003849">
    <property type="term" value="F:3-deoxy-7-phosphoheptulonate synthase activity"/>
    <property type="evidence" value="ECO:0007669"/>
    <property type="project" value="UniProtKB-EC"/>
</dbReference>
<organism evidence="10 11">
    <name type="scientific">Candidatus Coproplasma stercoripullorum</name>
    <dbReference type="NCBI Taxonomy" id="2840751"/>
    <lineage>
        <taxon>Bacteria</taxon>
        <taxon>Bacillati</taxon>
        <taxon>Bacillota</taxon>
        <taxon>Clostridia</taxon>
        <taxon>Eubacteriales</taxon>
        <taxon>Candidatus Coproplasma</taxon>
    </lineage>
</organism>
<dbReference type="Gene3D" id="3.20.20.70">
    <property type="entry name" value="Aldolase class I"/>
    <property type="match status" value="1"/>
</dbReference>
<dbReference type="GO" id="GO:0005737">
    <property type="term" value="C:cytoplasm"/>
    <property type="evidence" value="ECO:0007669"/>
    <property type="project" value="TreeGrafter"/>
</dbReference>
<dbReference type="InterPro" id="IPR006219">
    <property type="entry name" value="DAHP_synth_1"/>
</dbReference>
<accession>A0A9D1AI35</accession>